<dbReference type="SUPFAM" id="SSF88723">
    <property type="entry name" value="PIN domain-like"/>
    <property type="match status" value="1"/>
</dbReference>
<feature type="region of interest" description="Disordered" evidence="1">
    <location>
        <begin position="1"/>
        <end position="27"/>
    </location>
</feature>
<gene>
    <name evidence="3" type="ORF">D3875_17715</name>
</gene>
<dbReference type="EMBL" id="QYUJ01000014">
    <property type="protein sequence ID" value="RJF73109.1"/>
    <property type="molecule type" value="Genomic_DNA"/>
</dbReference>
<reference evidence="3 4" key="1">
    <citation type="submission" date="2018-09" db="EMBL/GenBank/DDBJ databases">
        <authorList>
            <person name="Zhu H."/>
        </authorList>
    </citation>
    <scope>NUCLEOTIDE SEQUENCE [LARGE SCALE GENOMIC DNA]</scope>
    <source>
        <strain evidence="3 4">K2S05-167</strain>
    </source>
</reference>
<evidence type="ECO:0000313" key="4">
    <source>
        <dbReference type="Proteomes" id="UP000286287"/>
    </source>
</evidence>
<dbReference type="Pfam" id="PF01850">
    <property type="entry name" value="PIN"/>
    <property type="match status" value="1"/>
</dbReference>
<dbReference type="Proteomes" id="UP000286287">
    <property type="component" value="Unassembled WGS sequence"/>
</dbReference>
<dbReference type="InterPro" id="IPR029060">
    <property type="entry name" value="PIN-like_dom_sf"/>
</dbReference>
<accession>A0A418VAM3</accession>
<dbReference type="InterPro" id="IPR002716">
    <property type="entry name" value="PIN_dom"/>
</dbReference>
<feature type="domain" description="PIN" evidence="2">
    <location>
        <begin position="36"/>
        <end position="162"/>
    </location>
</feature>
<evidence type="ECO:0000256" key="1">
    <source>
        <dbReference type="SAM" id="MobiDB-lite"/>
    </source>
</evidence>
<organism evidence="3 4">
    <name type="scientific">Deinococcus cavernae</name>
    <dbReference type="NCBI Taxonomy" id="2320857"/>
    <lineage>
        <taxon>Bacteria</taxon>
        <taxon>Thermotogati</taxon>
        <taxon>Deinococcota</taxon>
        <taxon>Deinococci</taxon>
        <taxon>Deinococcales</taxon>
        <taxon>Deinococcaceae</taxon>
        <taxon>Deinococcus</taxon>
    </lineage>
</organism>
<dbReference type="CDD" id="cd09874">
    <property type="entry name" value="PIN_MT3492-like"/>
    <property type="match status" value="1"/>
</dbReference>
<comment type="caution">
    <text evidence="3">The sequence shown here is derived from an EMBL/GenBank/DDBJ whole genome shotgun (WGS) entry which is preliminary data.</text>
</comment>
<evidence type="ECO:0000259" key="2">
    <source>
        <dbReference type="Pfam" id="PF01850"/>
    </source>
</evidence>
<keyword evidence="4" id="KW-1185">Reference proteome</keyword>
<evidence type="ECO:0000313" key="3">
    <source>
        <dbReference type="EMBL" id="RJF73109.1"/>
    </source>
</evidence>
<dbReference type="OrthoDB" id="5568064at2"/>
<dbReference type="AlphaFoldDB" id="A0A418VAM3"/>
<dbReference type="Gene3D" id="3.40.50.1010">
    <property type="entry name" value="5'-nuclease"/>
    <property type="match status" value="1"/>
</dbReference>
<proteinExistence type="predicted"/>
<name>A0A418VAM3_9DEIO</name>
<protein>
    <submittedName>
        <fullName evidence="3">PIN domain-containing protein</fullName>
    </submittedName>
</protein>
<sequence length="172" mass="19121">MGTETHWVEPARSCKRPTHRRNSEGTPGAGTLTLLYLDTSALIRIYTQEPGYQHVIQEKQQSSGVICHEITYVEAMAALAGRRARRLLSVRQHQLAVTAFQNDWPTFRHVSIDQQLLQDAAALAQAHPLRAYDAVHLAAAQAVSPLGLQFMTFDTNLRAVAEQVLPGQVWTP</sequence>